<organism evidence="2 3">
    <name type="scientific">Streptomyces gibsoniae</name>
    <dbReference type="NCBI Taxonomy" id="3075529"/>
    <lineage>
        <taxon>Bacteria</taxon>
        <taxon>Bacillati</taxon>
        <taxon>Actinomycetota</taxon>
        <taxon>Actinomycetes</taxon>
        <taxon>Kitasatosporales</taxon>
        <taxon>Streptomycetaceae</taxon>
        <taxon>Streptomyces</taxon>
    </lineage>
</organism>
<dbReference type="Proteomes" id="UP001183809">
    <property type="component" value="Unassembled WGS sequence"/>
</dbReference>
<reference evidence="3" key="1">
    <citation type="submission" date="2023-07" db="EMBL/GenBank/DDBJ databases">
        <title>30 novel species of actinomycetes from the DSMZ collection.</title>
        <authorList>
            <person name="Nouioui I."/>
        </authorList>
    </citation>
    <scope>NUCLEOTIDE SEQUENCE [LARGE SCALE GENOMIC DNA]</scope>
    <source>
        <strain evidence="3">DSM 41699</strain>
    </source>
</reference>
<gene>
    <name evidence="2" type="ORF">RM764_30815</name>
</gene>
<dbReference type="RefSeq" id="WP_311698798.1">
    <property type="nucleotide sequence ID" value="NZ_JAVREY010000051.1"/>
</dbReference>
<evidence type="ECO:0000313" key="3">
    <source>
        <dbReference type="Proteomes" id="UP001183809"/>
    </source>
</evidence>
<comment type="caution">
    <text evidence="2">The sequence shown here is derived from an EMBL/GenBank/DDBJ whole genome shotgun (WGS) entry which is preliminary data.</text>
</comment>
<sequence length="341" mass="36720">MSARGEGEGEITAFGKALDVRSFGPARPGATDEMRAEPARALDAYEQAMRDFTDAQTRADAPGALRALDEGRYALAGLYALLVGRPLPEHIPLCFFDGQHGHATQQVSWAPPGGVARTIAVCATDAFRLADSPSPVTAQRGRHSGVRAQPRDAKPHTTPLVRAPQPQVSGKGGSGEQTYQLTLPPYRPAVMVFSTRGRTRVHLRFDGRKGRSSRLYRLSGDGTPITARIPLPEGTKATAFRVFAAADQEAWTVTAAPLREVPRFHDEISGTGSDVIHYRGEPGPGVLHYAGPSLIQLEALDERLAHSVTLAEGRAGKHTFRWPGRGYYQVRSAGAWSLSAT</sequence>
<feature type="region of interest" description="Disordered" evidence="1">
    <location>
        <begin position="132"/>
        <end position="180"/>
    </location>
</feature>
<proteinExistence type="predicted"/>
<evidence type="ECO:0000313" key="2">
    <source>
        <dbReference type="EMBL" id="MDT0467339.1"/>
    </source>
</evidence>
<name>A0ABU2U2B4_9ACTN</name>
<protein>
    <submittedName>
        <fullName evidence="2">Uncharacterized protein</fullName>
    </submittedName>
</protein>
<dbReference type="EMBL" id="JAVREY010000051">
    <property type="protein sequence ID" value="MDT0467339.1"/>
    <property type="molecule type" value="Genomic_DNA"/>
</dbReference>
<keyword evidence="3" id="KW-1185">Reference proteome</keyword>
<accession>A0ABU2U2B4</accession>
<evidence type="ECO:0000256" key="1">
    <source>
        <dbReference type="SAM" id="MobiDB-lite"/>
    </source>
</evidence>